<dbReference type="Proteomes" id="UP000034680">
    <property type="component" value="Unassembled WGS sequence"/>
</dbReference>
<feature type="region of interest" description="Disordered" evidence="2">
    <location>
        <begin position="146"/>
        <end position="233"/>
    </location>
</feature>
<dbReference type="PANTHER" id="PTHR37784">
    <property type="entry name" value="PROTEIN MSN1"/>
    <property type="match status" value="1"/>
</dbReference>
<feature type="compositionally biased region" description="Polar residues" evidence="2">
    <location>
        <begin position="152"/>
        <end position="163"/>
    </location>
</feature>
<dbReference type="AlphaFoldDB" id="A0A0G2HE90"/>
<reference evidence="4 5" key="1">
    <citation type="submission" date="2015-05" db="EMBL/GenBank/DDBJ databases">
        <title>Distinctive expansion of gene families associated with plant cell wall degradation and secondary metabolism in the genomes of grapevine trunk pathogens.</title>
        <authorList>
            <person name="Lawrence D.P."/>
            <person name="Travadon R."/>
            <person name="Rolshausen P.E."/>
            <person name="Baumgartner K."/>
        </authorList>
    </citation>
    <scope>NUCLEOTIDE SEQUENCE [LARGE SCALE GENOMIC DNA]</scope>
    <source>
        <strain evidence="4">DA912</strain>
    </source>
</reference>
<name>A0A0G2HE90_9PEZI</name>
<dbReference type="GO" id="GO:0000981">
    <property type="term" value="F:DNA-binding transcription factor activity, RNA polymerase II-specific"/>
    <property type="evidence" value="ECO:0007669"/>
    <property type="project" value="TreeGrafter"/>
</dbReference>
<dbReference type="Pfam" id="PF12550">
    <property type="entry name" value="GCR1_C"/>
    <property type="match status" value="1"/>
</dbReference>
<dbReference type="EMBL" id="LCUC01000246">
    <property type="protein sequence ID" value="KKY33428.1"/>
    <property type="molecule type" value="Genomic_DNA"/>
</dbReference>
<feature type="compositionally biased region" description="Polar residues" evidence="2">
    <location>
        <begin position="203"/>
        <end position="212"/>
    </location>
</feature>
<evidence type="ECO:0000256" key="1">
    <source>
        <dbReference type="SAM" id="Coils"/>
    </source>
</evidence>
<evidence type="ECO:0000313" key="4">
    <source>
        <dbReference type="EMBL" id="KKY33428.1"/>
    </source>
</evidence>
<organism evidence="4 5">
    <name type="scientific">Diaporthe ampelina</name>
    <dbReference type="NCBI Taxonomy" id="1214573"/>
    <lineage>
        <taxon>Eukaryota</taxon>
        <taxon>Fungi</taxon>
        <taxon>Dikarya</taxon>
        <taxon>Ascomycota</taxon>
        <taxon>Pezizomycotina</taxon>
        <taxon>Sordariomycetes</taxon>
        <taxon>Sordariomycetidae</taxon>
        <taxon>Diaporthales</taxon>
        <taxon>Diaporthaceae</taxon>
        <taxon>Diaporthe</taxon>
    </lineage>
</organism>
<comment type="caution">
    <text evidence="4">The sequence shown here is derived from an EMBL/GenBank/DDBJ whole genome shotgun (WGS) entry which is preliminary data.</text>
</comment>
<feature type="coiled-coil region" evidence="1">
    <location>
        <begin position="77"/>
        <end position="104"/>
    </location>
</feature>
<dbReference type="InterPro" id="IPR022210">
    <property type="entry name" value="TF_GCR1-like"/>
</dbReference>
<evidence type="ECO:0000256" key="2">
    <source>
        <dbReference type="SAM" id="MobiDB-lite"/>
    </source>
</evidence>
<feature type="region of interest" description="Disordered" evidence="2">
    <location>
        <begin position="1"/>
        <end position="59"/>
    </location>
</feature>
<dbReference type="STRING" id="1214573.A0A0G2HE90"/>
<keyword evidence="5" id="KW-1185">Reference proteome</keyword>
<dbReference type="InterPro" id="IPR052146">
    <property type="entry name" value="HOT1"/>
</dbReference>
<dbReference type="GO" id="GO:0060963">
    <property type="term" value="P:positive regulation of ribosomal protein gene transcription by RNA polymerase II"/>
    <property type="evidence" value="ECO:0007669"/>
    <property type="project" value="TreeGrafter"/>
</dbReference>
<accession>A0A0G2HE90</accession>
<dbReference type="PANTHER" id="PTHR37784:SF1">
    <property type="entry name" value="GLYCOLYTIC GENES TRANSCRIPTIONAL ACTIVATOR GCR1"/>
    <property type="match status" value="1"/>
</dbReference>
<dbReference type="OrthoDB" id="428577at2759"/>
<feature type="compositionally biased region" description="Low complexity" evidence="2">
    <location>
        <begin position="46"/>
        <end position="56"/>
    </location>
</feature>
<reference evidence="4 5" key="2">
    <citation type="submission" date="2015-05" db="EMBL/GenBank/DDBJ databases">
        <authorList>
            <person name="Morales-Cruz A."/>
            <person name="Amrine K.C."/>
            <person name="Cantu D."/>
        </authorList>
    </citation>
    <scope>NUCLEOTIDE SEQUENCE [LARGE SCALE GENOMIC DNA]</scope>
    <source>
        <strain evidence="4">DA912</strain>
    </source>
</reference>
<keyword evidence="1" id="KW-0175">Coiled coil</keyword>
<evidence type="ECO:0000313" key="5">
    <source>
        <dbReference type="Proteomes" id="UP000034680"/>
    </source>
</evidence>
<proteinExistence type="predicted"/>
<feature type="domain" description="Transcription activator GCR1-like" evidence="3">
    <location>
        <begin position="240"/>
        <end position="312"/>
    </location>
</feature>
<gene>
    <name evidence="4" type="ORF">UCDDA912_g06651</name>
</gene>
<protein>
    <recommendedName>
        <fullName evidence="3">Transcription activator GCR1-like domain-containing protein</fullName>
    </recommendedName>
</protein>
<evidence type="ECO:0000259" key="3">
    <source>
        <dbReference type="Pfam" id="PF12550"/>
    </source>
</evidence>
<dbReference type="GO" id="GO:0000978">
    <property type="term" value="F:RNA polymerase II cis-regulatory region sequence-specific DNA binding"/>
    <property type="evidence" value="ECO:0007669"/>
    <property type="project" value="TreeGrafter"/>
</dbReference>
<sequence>MDSIRSPVVVDDVPIKRPPEDEEPFDPSRAPPKRQTMQAPVANGQSAPSIAASSSATDHQLIGKTPGELITIILSMRSSHEQKLAELQDRYATVSRQLEQLTHVLNRHFTSQVSALQSVQQSVASISTPGHPRPFSSTIPALPDAADGNPALTPTNPSFTAPRQTPVPSIVPVPPSTPVANHLRATPTPQSTRFETPSVAAFTPSQTPTSASVEPRDKRDLKITQSTIPNQPPTVEASYLETAWEAWEEFRYGRNGNPSLETLDAVWGPRWRQEFKLREFYKRRKAIADKIKQYMADGIDEQSAVKALDTQRGKRKLNWLSLRILDERKAQKEQYKEAQKAALVNKAALQDFDASQAAMAGPNVPPSQTQQMP</sequence>